<reference evidence="2 3" key="1">
    <citation type="journal article" date="2019" name="Sci. Rep.">
        <title>Orb-weaving spider Araneus ventricosus genome elucidates the spidroin gene catalogue.</title>
        <authorList>
            <person name="Kono N."/>
            <person name="Nakamura H."/>
            <person name="Ohtoshi R."/>
            <person name="Moran D.A.P."/>
            <person name="Shinohara A."/>
            <person name="Yoshida Y."/>
            <person name="Fujiwara M."/>
            <person name="Mori M."/>
            <person name="Tomita M."/>
            <person name="Arakawa K."/>
        </authorList>
    </citation>
    <scope>NUCLEOTIDE SEQUENCE [LARGE SCALE GENOMIC DNA]</scope>
</reference>
<comment type="caution">
    <text evidence="2">The sequence shown here is derived from an EMBL/GenBank/DDBJ whole genome shotgun (WGS) entry which is preliminary data.</text>
</comment>
<keyword evidence="3" id="KW-1185">Reference proteome</keyword>
<dbReference type="AlphaFoldDB" id="A0A4Y2M608"/>
<evidence type="ECO:0000256" key="1">
    <source>
        <dbReference type="SAM" id="MobiDB-lite"/>
    </source>
</evidence>
<organism evidence="2 3">
    <name type="scientific">Araneus ventricosus</name>
    <name type="common">Orbweaver spider</name>
    <name type="synonym">Epeira ventricosa</name>
    <dbReference type="NCBI Taxonomy" id="182803"/>
    <lineage>
        <taxon>Eukaryota</taxon>
        <taxon>Metazoa</taxon>
        <taxon>Ecdysozoa</taxon>
        <taxon>Arthropoda</taxon>
        <taxon>Chelicerata</taxon>
        <taxon>Arachnida</taxon>
        <taxon>Araneae</taxon>
        <taxon>Araneomorphae</taxon>
        <taxon>Entelegynae</taxon>
        <taxon>Araneoidea</taxon>
        <taxon>Araneidae</taxon>
        <taxon>Araneus</taxon>
    </lineage>
</organism>
<evidence type="ECO:0000313" key="2">
    <source>
        <dbReference type="EMBL" id="GBN22129.1"/>
    </source>
</evidence>
<dbReference type="Proteomes" id="UP000499080">
    <property type="component" value="Unassembled WGS sequence"/>
</dbReference>
<name>A0A4Y2M608_ARAVE</name>
<gene>
    <name evidence="2" type="ORF">AVEN_26083_1</name>
</gene>
<proteinExistence type="predicted"/>
<sequence>MTCGLVKPRVARGSYLWTLVGGIPTNGAWLGISFGSPRVNGCTDSVWPLPLPLNNITIPFLKQHEGYFATDLGVWNRGRLLSWCPLPKLPHSGGRLNDSARSGAPHTAESDFEPGTIRPRSRELITRPPRPATAIGMQ</sequence>
<feature type="region of interest" description="Disordered" evidence="1">
    <location>
        <begin position="90"/>
        <end position="138"/>
    </location>
</feature>
<dbReference type="EMBL" id="BGPR01006823">
    <property type="protein sequence ID" value="GBN22129.1"/>
    <property type="molecule type" value="Genomic_DNA"/>
</dbReference>
<accession>A0A4Y2M608</accession>
<protein>
    <submittedName>
        <fullName evidence="2">Uncharacterized protein</fullName>
    </submittedName>
</protein>
<evidence type="ECO:0000313" key="3">
    <source>
        <dbReference type="Proteomes" id="UP000499080"/>
    </source>
</evidence>